<evidence type="ECO:0000313" key="1">
    <source>
        <dbReference type="EMBL" id="EFB91117.1"/>
    </source>
</evidence>
<dbReference type="EMBL" id="ADFP01000050">
    <property type="protein sequence ID" value="EFB91117.1"/>
    <property type="molecule type" value="Genomic_DNA"/>
</dbReference>
<reference evidence="1 2" key="1">
    <citation type="submission" date="2009-12" db="EMBL/GenBank/DDBJ databases">
        <authorList>
            <person name="Shrivastava S."/>
            <person name="Madupu R."/>
            <person name="Durkin A.S."/>
            <person name="Torralba M."/>
            <person name="Methe B."/>
            <person name="Sutton G.G."/>
            <person name="Strausberg R.L."/>
            <person name="Nelson K.E."/>
        </authorList>
    </citation>
    <scope>NUCLEOTIDE SEQUENCE [LARGE SCALE GENOMIC DNA]</scope>
    <source>
        <strain evidence="1 2">W5455</strain>
    </source>
</reference>
<accession>A0ABM9ZW44</accession>
<proteinExistence type="predicted"/>
<comment type="caution">
    <text evidence="1">The sequence shown here is derived from an EMBL/GenBank/DDBJ whole genome shotgun (WGS) entry which is preliminary data.</text>
</comment>
<name>A0ABM9ZW44_9BACT</name>
<keyword evidence="2" id="KW-1185">Reference proteome</keyword>
<organism evidence="1 2">
    <name type="scientific">Pyramidobacter piscolens W5455</name>
    <dbReference type="NCBI Taxonomy" id="352165"/>
    <lineage>
        <taxon>Bacteria</taxon>
        <taxon>Thermotogati</taxon>
        <taxon>Synergistota</taxon>
        <taxon>Synergistia</taxon>
        <taxon>Synergistales</taxon>
        <taxon>Dethiosulfovibrionaceae</taxon>
        <taxon>Pyramidobacter</taxon>
    </lineage>
</organism>
<protein>
    <submittedName>
        <fullName evidence="1">Uncharacterized protein</fullName>
    </submittedName>
</protein>
<dbReference type="Proteomes" id="UP000006462">
    <property type="component" value="Unassembled WGS sequence"/>
</dbReference>
<evidence type="ECO:0000313" key="2">
    <source>
        <dbReference type="Proteomes" id="UP000006462"/>
    </source>
</evidence>
<sequence>MFDTSFVSEFYARRGVFSNRRDSFYALSFLNSSAKSAM</sequence>
<gene>
    <name evidence="1" type="ORF">HMPREF7215_1262</name>
</gene>